<comment type="caution">
    <text evidence="2">The sequence shown here is derived from an EMBL/GenBank/DDBJ whole genome shotgun (WGS) entry which is preliminary data.</text>
</comment>
<reference evidence="3" key="1">
    <citation type="journal article" date="2019" name="Int. J. Syst. Evol. Microbiol.">
        <title>The Global Catalogue of Microorganisms (GCM) 10K type strain sequencing project: providing services to taxonomists for standard genome sequencing and annotation.</title>
        <authorList>
            <consortium name="The Broad Institute Genomics Platform"/>
            <consortium name="The Broad Institute Genome Sequencing Center for Infectious Disease"/>
            <person name="Wu L."/>
            <person name="Ma J."/>
        </authorList>
    </citation>
    <scope>NUCLEOTIDE SEQUENCE [LARGE SCALE GENOMIC DNA]</scope>
    <source>
        <strain evidence="3">CG52</strain>
    </source>
</reference>
<dbReference type="Proteomes" id="UP001597322">
    <property type="component" value="Unassembled WGS sequence"/>
</dbReference>
<evidence type="ECO:0000313" key="3">
    <source>
        <dbReference type="Proteomes" id="UP001597322"/>
    </source>
</evidence>
<name>A0ABW4LY04_9HYPH</name>
<keyword evidence="3" id="KW-1185">Reference proteome</keyword>
<feature type="region of interest" description="Disordered" evidence="1">
    <location>
        <begin position="83"/>
        <end position="107"/>
    </location>
</feature>
<organism evidence="2 3">
    <name type="scientific">Rhizobium helianthi</name>
    <dbReference type="NCBI Taxonomy" id="1132695"/>
    <lineage>
        <taxon>Bacteria</taxon>
        <taxon>Pseudomonadati</taxon>
        <taxon>Pseudomonadota</taxon>
        <taxon>Alphaproteobacteria</taxon>
        <taxon>Hyphomicrobiales</taxon>
        <taxon>Rhizobiaceae</taxon>
        <taxon>Rhizobium/Agrobacterium group</taxon>
        <taxon>Rhizobium</taxon>
    </lineage>
</organism>
<evidence type="ECO:0000313" key="2">
    <source>
        <dbReference type="EMBL" id="MFD1744063.1"/>
    </source>
</evidence>
<sequence>MEAPKNPPMKIEPRLLSRPQAAALCGIAPSTFSMWVRTHIMPPPIPGTRRWDKAAIEDKLNAIGGLAVNHNQEDEFDRWEREHGKFGSGSFSPPRTPNPNPKRGTVDSWRARKAERDKLKPRHGLNAVQLRVLAFMIDHPDCTTTDVIPDAGVKTMEYIAKVGCVRAGGKDADGRQHWHITDEGRTEIYRERTWRTRS</sequence>
<protein>
    <recommendedName>
        <fullName evidence="4">Helix-turn-helix domain-containing protein</fullName>
    </recommendedName>
</protein>
<evidence type="ECO:0000256" key="1">
    <source>
        <dbReference type="SAM" id="MobiDB-lite"/>
    </source>
</evidence>
<dbReference type="EMBL" id="JBHUEQ010000003">
    <property type="protein sequence ID" value="MFD1744063.1"/>
    <property type="molecule type" value="Genomic_DNA"/>
</dbReference>
<evidence type="ECO:0008006" key="4">
    <source>
        <dbReference type="Google" id="ProtNLM"/>
    </source>
</evidence>
<proteinExistence type="predicted"/>
<accession>A0ABW4LY04</accession>
<gene>
    <name evidence="2" type="ORF">ACFSE1_01180</name>
</gene>
<dbReference type="RefSeq" id="WP_377395352.1">
    <property type="nucleotide sequence ID" value="NZ_JBHUEQ010000003.1"/>
</dbReference>